<dbReference type="SMR" id="A0A2J8LF52"/>
<evidence type="ECO:0000313" key="1">
    <source>
        <dbReference type="EMBL" id="PNI45900.1"/>
    </source>
</evidence>
<evidence type="ECO:0000313" key="2">
    <source>
        <dbReference type="EMBL" id="PNI45903.1"/>
    </source>
</evidence>
<gene>
    <name evidence="1" type="ORF">CK820_G0029515</name>
</gene>
<dbReference type="Proteomes" id="UP000236370">
    <property type="component" value="Unassembled WGS sequence"/>
</dbReference>
<name>A0A2J8LF52_PANTR</name>
<proteinExistence type="predicted"/>
<evidence type="ECO:0000313" key="3">
    <source>
        <dbReference type="Proteomes" id="UP000236370"/>
    </source>
</evidence>
<reference evidence="1 3" key="1">
    <citation type="submission" date="2017-12" db="EMBL/GenBank/DDBJ databases">
        <title>High-resolution comparative analysis of great ape genomes.</title>
        <authorList>
            <person name="Pollen A."/>
            <person name="Hastie A."/>
            <person name="Hormozdiari F."/>
            <person name="Dougherty M."/>
            <person name="Liu R."/>
            <person name="Chaisson M."/>
            <person name="Hoppe E."/>
            <person name="Hill C."/>
            <person name="Pang A."/>
            <person name="Hillier L."/>
            <person name="Baker C."/>
            <person name="Armstrong J."/>
            <person name="Shendure J."/>
            <person name="Paten B."/>
            <person name="Wilson R."/>
            <person name="Chao H."/>
            <person name="Schneider V."/>
            <person name="Ventura M."/>
            <person name="Kronenberg Z."/>
            <person name="Murali S."/>
            <person name="Gordon D."/>
            <person name="Cantsilieris S."/>
            <person name="Munson K."/>
            <person name="Nelson B."/>
            <person name="Raja A."/>
            <person name="Underwood J."/>
            <person name="Diekhans M."/>
            <person name="Fiddes I."/>
            <person name="Haussler D."/>
            <person name="Eichler E."/>
        </authorList>
    </citation>
    <scope>NUCLEOTIDE SEQUENCE [LARGE SCALE GENOMIC DNA]</scope>
    <source>
        <strain evidence="1">Yerkes chimp pedigree #C0471</strain>
        <tissue evidence="1">Blood</tissue>
    </source>
</reference>
<sequence>MMSEHDLADVVQIAVEDLSPDHPGTELWDSSCFGESCSDR</sequence>
<dbReference type="EMBL" id="NBAG03000295">
    <property type="protein sequence ID" value="PNI45903.1"/>
    <property type="molecule type" value="Genomic_DNA"/>
</dbReference>
<accession>A0A2J8LF52</accession>
<protein>
    <submittedName>
        <fullName evidence="2">BANP isoform 13</fullName>
    </submittedName>
    <submittedName>
        <fullName evidence="1">BANP isoform 9</fullName>
    </submittedName>
</protein>
<comment type="caution">
    <text evidence="1">The sequence shown here is derived from an EMBL/GenBank/DDBJ whole genome shotgun (WGS) entry which is preliminary data.</text>
</comment>
<dbReference type="AlphaFoldDB" id="A0A2J8LF52"/>
<dbReference type="EMBL" id="NBAG03000295">
    <property type="protein sequence ID" value="PNI45900.1"/>
    <property type="molecule type" value="Genomic_DNA"/>
</dbReference>
<organism evidence="1 3">
    <name type="scientific">Pan troglodytes</name>
    <name type="common">Chimpanzee</name>
    <dbReference type="NCBI Taxonomy" id="9598"/>
    <lineage>
        <taxon>Eukaryota</taxon>
        <taxon>Metazoa</taxon>
        <taxon>Chordata</taxon>
        <taxon>Craniata</taxon>
        <taxon>Vertebrata</taxon>
        <taxon>Euteleostomi</taxon>
        <taxon>Mammalia</taxon>
        <taxon>Eutheria</taxon>
        <taxon>Euarchontoglires</taxon>
        <taxon>Primates</taxon>
        <taxon>Haplorrhini</taxon>
        <taxon>Catarrhini</taxon>
        <taxon>Hominidae</taxon>
        <taxon>Pan</taxon>
    </lineage>
</organism>